<accession>A0A1G6HCK2</accession>
<keyword evidence="2 6" id="KW-0031">Aminopeptidase</keyword>
<evidence type="ECO:0000259" key="8">
    <source>
        <dbReference type="Pfam" id="PF00557"/>
    </source>
</evidence>
<dbReference type="PANTHER" id="PTHR43330:SF27">
    <property type="entry name" value="METHIONINE AMINOPEPTIDASE"/>
    <property type="match status" value="1"/>
</dbReference>
<dbReference type="InterPro" id="IPR002467">
    <property type="entry name" value="Pept_M24A_MAP1"/>
</dbReference>
<keyword evidence="10" id="KW-1185">Reference proteome</keyword>
<gene>
    <name evidence="6" type="primary">map</name>
    <name evidence="9" type="ORF">SAMN05216323_100949</name>
</gene>
<evidence type="ECO:0000313" key="10">
    <source>
        <dbReference type="Proteomes" id="UP000199452"/>
    </source>
</evidence>
<dbReference type="CDD" id="cd01086">
    <property type="entry name" value="MetAP1"/>
    <property type="match status" value="1"/>
</dbReference>
<feature type="binding site" evidence="6">
    <location>
        <position position="232"/>
    </location>
    <ligand>
        <name>a divalent metal cation</name>
        <dbReference type="ChEBI" id="CHEBI:60240"/>
        <label>1</label>
    </ligand>
</feature>
<dbReference type="AlphaFoldDB" id="A0A1G6HCK2"/>
<keyword evidence="5 6" id="KW-0378">Hydrolase</keyword>
<keyword evidence="3 6" id="KW-0645">Protease</keyword>
<dbReference type="GO" id="GO:0006508">
    <property type="term" value="P:proteolysis"/>
    <property type="evidence" value="ECO:0007669"/>
    <property type="project" value="UniProtKB-KW"/>
</dbReference>
<name>A0A1G6HCK2_9BACT</name>
<dbReference type="Pfam" id="PF00557">
    <property type="entry name" value="Peptidase_M24"/>
    <property type="match status" value="1"/>
</dbReference>
<dbReference type="Proteomes" id="UP000199452">
    <property type="component" value="Unassembled WGS sequence"/>
</dbReference>
<evidence type="ECO:0000256" key="1">
    <source>
        <dbReference type="ARBA" id="ARBA00002521"/>
    </source>
</evidence>
<dbReference type="InterPro" id="IPR001714">
    <property type="entry name" value="Pept_M24_MAP"/>
</dbReference>
<dbReference type="GO" id="GO:0004239">
    <property type="term" value="F:initiator methionyl aminopeptidase activity"/>
    <property type="evidence" value="ECO:0007669"/>
    <property type="project" value="UniProtKB-UniRule"/>
</dbReference>
<dbReference type="NCBIfam" id="TIGR00500">
    <property type="entry name" value="met_pdase_I"/>
    <property type="match status" value="1"/>
</dbReference>
<dbReference type="Gene3D" id="3.90.230.10">
    <property type="entry name" value="Creatinase/methionine aminopeptidase superfamily"/>
    <property type="match status" value="1"/>
</dbReference>
<dbReference type="GO" id="GO:0070006">
    <property type="term" value="F:metalloaminopeptidase activity"/>
    <property type="evidence" value="ECO:0007669"/>
    <property type="project" value="UniProtKB-UniRule"/>
</dbReference>
<comment type="subunit">
    <text evidence="6">Monomer.</text>
</comment>
<dbReference type="OrthoDB" id="9802055at2"/>
<feature type="domain" description="Peptidase M24" evidence="8">
    <location>
        <begin position="11"/>
        <end position="237"/>
    </location>
</feature>
<feature type="binding site" evidence="6">
    <location>
        <position position="232"/>
    </location>
    <ligand>
        <name>a divalent metal cation</name>
        <dbReference type="ChEBI" id="CHEBI:60240"/>
        <label>2</label>
        <note>catalytic</note>
    </ligand>
</feature>
<protein>
    <recommendedName>
        <fullName evidence="6 7">Methionine aminopeptidase</fullName>
        <shortName evidence="6">MAP</shortName>
        <shortName evidence="6">MetAP</shortName>
        <ecNumber evidence="6 7">3.4.11.18</ecNumber>
    </recommendedName>
    <alternativeName>
        <fullName evidence="6">Peptidase M</fullName>
    </alternativeName>
</protein>
<feature type="binding site" evidence="6">
    <location>
        <position position="94"/>
    </location>
    <ligand>
        <name>a divalent metal cation</name>
        <dbReference type="ChEBI" id="CHEBI:60240"/>
        <label>1</label>
    </ligand>
</feature>
<evidence type="ECO:0000256" key="5">
    <source>
        <dbReference type="ARBA" id="ARBA00022801"/>
    </source>
</evidence>
<evidence type="ECO:0000313" key="9">
    <source>
        <dbReference type="EMBL" id="SDB91884.1"/>
    </source>
</evidence>
<dbReference type="GO" id="GO:0046872">
    <property type="term" value="F:metal ion binding"/>
    <property type="evidence" value="ECO:0007669"/>
    <property type="project" value="UniProtKB-UniRule"/>
</dbReference>
<evidence type="ECO:0000256" key="3">
    <source>
        <dbReference type="ARBA" id="ARBA00022670"/>
    </source>
</evidence>
<dbReference type="STRING" id="1640674.SAMN05216323_100949"/>
<feature type="binding site" evidence="6">
    <location>
        <position position="168"/>
    </location>
    <ligand>
        <name>a divalent metal cation</name>
        <dbReference type="ChEBI" id="CHEBI:60240"/>
        <label>2</label>
        <note>catalytic</note>
    </ligand>
</feature>
<comment type="function">
    <text evidence="1 6">Removes the N-terminal methionine from nascent proteins. The N-terminal methionine is often cleaved when the second residue in the primary sequence is small and uncharged (Met-Ala-, Cys, Gly, Pro, Ser, Thr, or Val). Requires deformylation of the N(alpha)-formylated initiator methionine before it can be hydrolyzed.</text>
</comment>
<dbReference type="EC" id="3.4.11.18" evidence="6 7"/>
<dbReference type="EMBL" id="FMYP01000009">
    <property type="protein sequence ID" value="SDB91884.1"/>
    <property type="molecule type" value="Genomic_DNA"/>
</dbReference>
<comment type="similarity">
    <text evidence="6">Belongs to the peptidase M24A family. Methionine aminopeptidase type 1 subfamily.</text>
</comment>
<keyword evidence="4 6" id="KW-0479">Metal-binding</keyword>
<dbReference type="PANTHER" id="PTHR43330">
    <property type="entry name" value="METHIONINE AMINOPEPTIDASE"/>
    <property type="match status" value="1"/>
</dbReference>
<dbReference type="PRINTS" id="PR00599">
    <property type="entry name" value="MAPEPTIDASE"/>
</dbReference>
<dbReference type="InterPro" id="IPR036005">
    <property type="entry name" value="Creatinase/aminopeptidase-like"/>
</dbReference>
<feature type="binding site" evidence="6">
    <location>
        <position position="201"/>
    </location>
    <ligand>
        <name>a divalent metal cation</name>
        <dbReference type="ChEBI" id="CHEBI:60240"/>
        <label>2</label>
        <note>catalytic</note>
    </ligand>
</feature>
<evidence type="ECO:0000256" key="2">
    <source>
        <dbReference type="ARBA" id="ARBA00022438"/>
    </source>
</evidence>
<feature type="binding site" evidence="6">
    <location>
        <position position="77"/>
    </location>
    <ligand>
        <name>substrate</name>
    </ligand>
</feature>
<proteinExistence type="inferred from homology"/>
<reference evidence="9 10" key="1">
    <citation type="submission" date="2016-09" db="EMBL/GenBank/DDBJ databases">
        <authorList>
            <person name="Capua I."/>
            <person name="De Benedictis P."/>
            <person name="Joannis T."/>
            <person name="Lombin L.H."/>
            <person name="Cattoli G."/>
        </authorList>
    </citation>
    <scope>NUCLEOTIDE SEQUENCE [LARGE SCALE GENOMIC DNA]</scope>
    <source>
        <strain evidence="9 10">A7P-90m</strain>
    </source>
</reference>
<organism evidence="9 10">
    <name type="scientific">Williamwhitmania taraxaci</name>
    <dbReference type="NCBI Taxonomy" id="1640674"/>
    <lineage>
        <taxon>Bacteria</taxon>
        <taxon>Pseudomonadati</taxon>
        <taxon>Bacteroidota</taxon>
        <taxon>Bacteroidia</taxon>
        <taxon>Bacteroidales</taxon>
        <taxon>Williamwhitmaniaceae</taxon>
        <taxon>Williamwhitmania</taxon>
    </lineage>
</organism>
<comment type="cofactor">
    <cofactor evidence="6">
        <name>Co(2+)</name>
        <dbReference type="ChEBI" id="CHEBI:48828"/>
    </cofactor>
    <cofactor evidence="6">
        <name>Zn(2+)</name>
        <dbReference type="ChEBI" id="CHEBI:29105"/>
    </cofactor>
    <cofactor evidence="6">
        <name>Mn(2+)</name>
        <dbReference type="ChEBI" id="CHEBI:29035"/>
    </cofactor>
    <cofactor evidence="6">
        <name>Fe(2+)</name>
        <dbReference type="ChEBI" id="CHEBI:29033"/>
    </cofactor>
    <text evidence="6">Binds 2 divalent metal cations per subunit. Has a high-affinity and a low affinity metal-binding site. The true nature of the physiological cofactor is under debate. The enzyme is active with cobalt, zinc, manganese or divalent iron ions. Most likely, methionine aminopeptidases function as mononuclear Fe(2+)-metalloproteases under physiological conditions, and the catalytically relevant metal-binding site has been assigned to the histidine-containing high-affinity site.</text>
</comment>
<feature type="binding site" evidence="6">
    <location>
        <position position="175"/>
    </location>
    <ligand>
        <name>substrate</name>
    </ligand>
</feature>
<dbReference type="InterPro" id="IPR000994">
    <property type="entry name" value="Pept_M24"/>
</dbReference>
<feature type="binding site" evidence="6">
    <location>
        <position position="105"/>
    </location>
    <ligand>
        <name>a divalent metal cation</name>
        <dbReference type="ChEBI" id="CHEBI:60240"/>
        <label>1</label>
    </ligand>
</feature>
<comment type="catalytic activity">
    <reaction evidence="6 7">
        <text>Release of N-terminal amino acids, preferentially methionine, from peptides and arylamides.</text>
        <dbReference type="EC" id="3.4.11.18"/>
    </reaction>
</comment>
<evidence type="ECO:0000256" key="7">
    <source>
        <dbReference type="RuleBase" id="RU003653"/>
    </source>
</evidence>
<dbReference type="RefSeq" id="WP_092436037.1">
    <property type="nucleotide sequence ID" value="NZ_FMYP01000009.1"/>
</dbReference>
<dbReference type="HAMAP" id="MF_01974">
    <property type="entry name" value="MetAP_1"/>
    <property type="match status" value="1"/>
</dbReference>
<feature type="binding site" evidence="6">
    <location>
        <position position="105"/>
    </location>
    <ligand>
        <name>a divalent metal cation</name>
        <dbReference type="ChEBI" id="CHEBI:60240"/>
        <label>2</label>
        <note>catalytic</note>
    </ligand>
</feature>
<dbReference type="GO" id="GO:0005829">
    <property type="term" value="C:cytosol"/>
    <property type="evidence" value="ECO:0007669"/>
    <property type="project" value="TreeGrafter"/>
</dbReference>
<sequence>MINLKNDEEIELLRESNMLVSLTLAEVARHIKPGVPTLLLDKIAEEFIRDNEAVPGFLGYNGFPATLCISVNEVVVHGFPSSKELADGDIVSVDCGVIKNGFYGDSAFTFEVGNVADNIKKLLKVTRECLSLGLEKVVLGNRIGDISQAVQENAEKNGYSVVREMVGHGLGRNLHEAPEVPNYGKKGQGPVLRNGMVICIEPMINLGKRQIFQERDGWTIRTQDRLPSAHFEKAVAVKNGVAEVLSTFKFIDEVLAKKE</sequence>
<evidence type="ECO:0000256" key="4">
    <source>
        <dbReference type="ARBA" id="ARBA00022723"/>
    </source>
</evidence>
<dbReference type="PROSITE" id="PS00680">
    <property type="entry name" value="MAP_1"/>
    <property type="match status" value="1"/>
</dbReference>
<dbReference type="SUPFAM" id="SSF55920">
    <property type="entry name" value="Creatinase/aminopeptidase"/>
    <property type="match status" value="1"/>
</dbReference>
<evidence type="ECO:0000256" key="6">
    <source>
        <dbReference type="HAMAP-Rule" id="MF_01974"/>
    </source>
</evidence>